<dbReference type="Gene3D" id="3.40.50.300">
    <property type="entry name" value="P-loop containing nucleotide triphosphate hydrolases"/>
    <property type="match status" value="1"/>
</dbReference>
<keyword evidence="1" id="KW-1133">Transmembrane helix</keyword>
<reference evidence="3" key="2">
    <citation type="journal article" date="2022" name="Microbiol. Resour. Announc.">
        <title>Metagenome Sequencing to Explore Phylogenomics of Terrestrial Cyanobacteria.</title>
        <authorList>
            <person name="Ward R.D."/>
            <person name="Stajich J.E."/>
            <person name="Johansen J.R."/>
            <person name="Huntemann M."/>
            <person name="Clum A."/>
            <person name="Foster B."/>
            <person name="Foster B."/>
            <person name="Roux S."/>
            <person name="Palaniappan K."/>
            <person name="Varghese N."/>
            <person name="Mukherjee S."/>
            <person name="Reddy T.B.K."/>
            <person name="Daum C."/>
            <person name="Copeland A."/>
            <person name="Chen I.A."/>
            <person name="Ivanova N.N."/>
            <person name="Kyrpides N.C."/>
            <person name="Shapiro N."/>
            <person name="Eloe-Fadrosh E.A."/>
            <person name="Pietrasiak N."/>
        </authorList>
    </citation>
    <scope>NUCLEOTIDE SEQUENCE</scope>
    <source>
        <strain evidence="3">CPER-KK1</strain>
    </source>
</reference>
<sequence length="744" mass="84342">MAPPDDLNGILDRIANGEETEGDRQLLRQLLREKQSQSVVQLGKYTVNLGQGREIQVGDRIYQGADAETIKTVIQAVLQHPPVVRSQLTPQEYRNRQALLNKVKNFWVQGVLETSLHHQVVIQLGLEDRSHVLATPWNLVVETADRTQTILSEGTTVLDLFDQLGTGRTLLILGEPGAGKTITLLQLTRELIARAEQDMDHLIPVVFNLSTWSSKWHSLADWLVAELNTKYQVPKAIAQPWVSQQQLLLLLDGLDEVRAEYRDACVVALNQFQQAQGTEMVVCSRIKDYEGLSHRLTVQRAIYLRSLTPEQVDGYLHSLNTDLMGLRELLANDAILQELARSPLLLNIMVLAYEGINLEDLPKTSVENHHQRLFNTYINRMLKRRGADRRYSPTQTIRWLSWLAQQLQRSSQTIFLIEWLDRRWLQTARERWIYIIMSSLIVSFALAWIVVLSMGFGRHWLSIGLSFWTVYSFLNISSAWAVMKIERMHPGSRQSFLQRLMDSLWLGLAVGLILGTVAGIEETPQVGLLVGVLTLLTLGLLDWWMGGEIGQSYFKPVEALKWSWMNVRNYILFGLIGSTPFGLLLGLTGILGPTLIHGLLLGMLGGVIMGLFGGLRSGTEVETRTIPNQGIWQSSKTWVIISFAVSLSLSLGIYLFDSWLTIPQYWGLFCGLFVGLLTGGTACIVHISFRTVFHFHQHMPWNYAQFLDDCCDRIFLQKVGGGYIFIHRLLMEHFAAMQFEERGK</sequence>
<dbReference type="AlphaFoldDB" id="A0A951PS44"/>
<evidence type="ECO:0000256" key="1">
    <source>
        <dbReference type="SAM" id="Phobius"/>
    </source>
</evidence>
<comment type="caution">
    <text evidence="3">The sequence shown here is derived from an EMBL/GenBank/DDBJ whole genome shotgun (WGS) entry which is preliminary data.</text>
</comment>
<reference evidence="3" key="1">
    <citation type="submission" date="2021-05" db="EMBL/GenBank/DDBJ databases">
        <authorList>
            <person name="Pietrasiak N."/>
            <person name="Ward R."/>
            <person name="Stajich J.E."/>
            <person name="Kurbessoian T."/>
        </authorList>
    </citation>
    <scope>NUCLEOTIDE SEQUENCE</scope>
    <source>
        <strain evidence="3">CPER-KK1</strain>
    </source>
</reference>
<accession>A0A951PS44</accession>
<dbReference type="InterPro" id="IPR027417">
    <property type="entry name" value="P-loop_NTPase"/>
</dbReference>
<evidence type="ECO:0000313" key="4">
    <source>
        <dbReference type="Proteomes" id="UP000753908"/>
    </source>
</evidence>
<feature type="transmembrane region" description="Helical" evidence="1">
    <location>
        <begin position="432"/>
        <end position="454"/>
    </location>
</feature>
<dbReference type="PROSITE" id="PS50837">
    <property type="entry name" value="NACHT"/>
    <property type="match status" value="1"/>
</dbReference>
<organism evidence="3 4">
    <name type="scientific">Symplocastrum torsivum CPER-KK1</name>
    <dbReference type="NCBI Taxonomy" id="450513"/>
    <lineage>
        <taxon>Bacteria</taxon>
        <taxon>Bacillati</taxon>
        <taxon>Cyanobacteriota</taxon>
        <taxon>Cyanophyceae</taxon>
        <taxon>Oscillatoriophycideae</taxon>
        <taxon>Oscillatoriales</taxon>
        <taxon>Microcoleaceae</taxon>
        <taxon>Symplocastrum</taxon>
    </lineage>
</organism>
<feature type="transmembrane region" description="Helical" evidence="1">
    <location>
        <begin position="460"/>
        <end position="482"/>
    </location>
</feature>
<dbReference type="InterPro" id="IPR007111">
    <property type="entry name" value="NACHT_NTPase"/>
</dbReference>
<feature type="transmembrane region" description="Helical" evidence="1">
    <location>
        <begin position="503"/>
        <end position="520"/>
    </location>
</feature>
<feature type="transmembrane region" description="Helical" evidence="1">
    <location>
        <begin position="570"/>
        <end position="590"/>
    </location>
</feature>
<evidence type="ECO:0000259" key="2">
    <source>
        <dbReference type="PROSITE" id="PS50837"/>
    </source>
</evidence>
<evidence type="ECO:0000313" key="3">
    <source>
        <dbReference type="EMBL" id="MBW4548329.1"/>
    </source>
</evidence>
<gene>
    <name evidence="3" type="ORF">KME25_28395</name>
</gene>
<proteinExistence type="predicted"/>
<feature type="transmembrane region" description="Helical" evidence="1">
    <location>
        <begin position="662"/>
        <end position="689"/>
    </location>
</feature>
<protein>
    <submittedName>
        <fullName evidence="3">NACHT domain-containing protein</fullName>
    </submittedName>
</protein>
<dbReference type="Pfam" id="PF19954">
    <property type="entry name" value="EAD10"/>
    <property type="match status" value="1"/>
</dbReference>
<keyword evidence="1" id="KW-0812">Transmembrane</keyword>
<dbReference type="Proteomes" id="UP000753908">
    <property type="component" value="Unassembled WGS sequence"/>
</dbReference>
<dbReference type="Pfam" id="PF05729">
    <property type="entry name" value="NACHT"/>
    <property type="match status" value="1"/>
</dbReference>
<feature type="domain" description="NACHT" evidence="2">
    <location>
        <begin position="168"/>
        <end position="257"/>
    </location>
</feature>
<dbReference type="InterPro" id="IPR045429">
    <property type="entry name" value="EAD10"/>
</dbReference>
<keyword evidence="1" id="KW-0472">Membrane</keyword>
<feature type="transmembrane region" description="Helical" evidence="1">
    <location>
        <begin position="596"/>
        <end position="616"/>
    </location>
</feature>
<feature type="transmembrane region" description="Helical" evidence="1">
    <location>
        <begin position="637"/>
        <end position="656"/>
    </location>
</feature>
<dbReference type="SUPFAM" id="SSF52540">
    <property type="entry name" value="P-loop containing nucleoside triphosphate hydrolases"/>
    <property type="match status" value="1"/>
</dbReference>
<name>A0A951PS44_9CYAN</name>
<dbReference type="EMBL" id="JAHHIF010000059">
    <property type="protein sequence ID" value="MBW4548329.1"/>
    <property type="molecule type" value="Genomic_DNA"/>
</dbReference>
<feature type="transmembrane region" description="Helical" evidence="1">
    <location>
        <begin position="526"/>
        <end position="545"/>
    </location>
</feature>